<feature type="compositionally biased region" description="Basic residues" evidence="1">
    <location>
        <begin position="896"/>
        <end position="932"/>
    </location>
</feature>
<feature type="region of interest" description="Disordered" evidence="1">
    <location>
        <begin position="1"/>
        <end position="120"/>
    </location>
</feature>
<feature type="compositionally biased region" description="Polar residues" evidence="1">
    <location>
        <begin position="769"/>
        <end position="787"/>
    </location>
</feature>
<feature type="compositionally biased region" description="Basic residues" evidence="1">
    <location>
        <begin position="729"/>
        <end position="741"/>
    </location>
</feature>
<feature type="region of interest" description="Disordered" evidence="1">
    <location>
        <begin position="896"/>
        <end position="938"/>
    </location>
</feature>
<protein>
    <submittedName>
        <fullName evidence="2">Uncharacterized protein</fullName>
    </submittedName>
</protein>
<feature type="region of interest" description="Disordered" evidence="1">
    <location>
        <begin position="200"/>
        <end position="254"/>
    </location>
</feature>
<organism evidence="2 3">
    <name type="scientific">Trichonephila clavipes</name>
    <name type="common">Golden silk orbweaver</name>
    <name type="synonym">Nephila clavipes</name>
    <dbReference type="NCBI Taxonomy" id="2585209"/>
    <lineage>
        <taxon>Eukaryota</taxon>
        <taxon>Metazoa</taxon>
        <taxon>Ecdysozoa</taxon>
        <taxon>Arthropoda</taxon>
        <taxon>Chelicerata</taxon>
        <taxon>Arachnida</taxon>
        <taxon>Araneae</taxon>
        <taxon>Araneomorphae</taxon>
        <taxon>Entelegynae</taxon>
        <taxon>Araneoidea</taxon>
        <taxon>Nephilidae</taxon>
        <taxon>Trichonephila</taxon>
    </lineage>
</organism>
<evidence type="ECO:0000313" key="2">
    <source>
        <dbReference type="EMBL" id="GFY19533.1"/>
    </source>
</evidence>
<evidence type="ECO:0000313" key="3">
    <source>
        <dbReference type="Proteomes" id="UP000887159"/>
    </source>
</evidence>
<accession>A0A8X6T648</accession>
<feature type="compositionally biased region" description="Polar residues" evidence="1">
    <location>
        <begin position="200"/>
        <end position="223"/>
    </location>
</feature>
<dbReference type="EMBL" id="BMAU01021353">
    <property type="protein sequence ID" value="GFY19533.1"/>
    <property type="molecule type" value="Genomic_DNA"/>
</dbReference>
<feature type="compositionally biased region" description="Basic and acidic residues" evidence="1">
    <location>
        <begin position="53"/>
        <end position="65"/>
    </location>
</feature>
<feature type="compositionally biased region" description="Polar residues" evidence="1">
    <location>
        <begin position="676"/>
        <end position="685"/>
    </location>
</feature>
<feature type="compositionally biased region" description="Polar residues" evidence="1">
    <location>
        <begin position="599"/>
        <end position="638"/>
    </location>
</feature>
<sequence>MKKRWEKKKNQRSRERRNHHQNQQHHRKRSKSGSRRRSSRSCSADRRRRSKSRTSELDLQRESQNRIDNANQDDIFGDSTPNQLRCDGYVGQNVNSGPNQRTRNKENNSDSYTPNQLCTSDTQMNNLLKGRFRKQKRHSNLIVCVDSTSEPEKESRMQKSFENQDVTSEGNVLNQDSTLGRRVNNVSNIAPLRSTRNKQIGSGMRRNNLSQGADSTPNHQSVSGMLRTNPGQNVSIDSVSNQQQSGTNISNSNQEVTVHNGFNLPCKDSQNDRNQCVDSVLNQLLGPDILNSNSNQSISIQSEPNQQRNLVSCMSSTNHTIDSLSNQEHRSETPKSVEHQFESLYSRDIQMLKSGTLMNISNQRVSDNSMSNEVGRSQTHDSNANIGISVDSISNQLHIPNIQENNLNQGVSVDPMPNRQSIFQIPGISVYPDVVDHPHGTGILEINNDHQIVPANPMVSNLNKGSAFDSASRDLNTLKNREKQSISIDCAPNEQYVCETSKNKGNPFLQNSDIMKELTGRHFNQSDSFDTTLNQQQRSGMLESIWNPDISVDSTKGSGSSKSHKDHCVIALDTTTGHGQFETIARNLNQLSSAYSFPNQPHGSGMVTNNTKQGTSIYSTPDQQSGSETWMSNLNRGTTVDPKPRQQGGPGIPKHRVVPVFCTGIHKLIDTEAMINASNKSPTDSSSKELRGVGTSKTNKKSDSTHDRRRGSKSRKSSFHREDSVDRSNKHRRSRKLKSSRNRVVSASKPNELRYSSKRPSAADESRRPGSQTSNSTRQVSISSTSYQERDCRNQVSTPDPEVISIDCVPNEKSKPRTGNSNENEDICVSYTSHLQRELEDEDVICLDRNPGQKSGSKSRSYRSDDRNGSVCCTCGQSKHSGSKCRICDVDKRRRPRSPLYHRHRRRFRSPYRDKRRGSRSRSSDHRHKRLGSRSPLV</sequence>
<comment type="caution">
    <text evidence="2">The sequence shown here is derived from an EMBL/GenBank/DDBJ whole genome shotgun (WGS) entry which is preliminary data.</text>
</comment>
<feature type="compositionally biased region" description="Basic and acidic residues" evidence="1">
    <location>
        <begin position="719"/>
        <end position="728"/>
    </location>
</feature>
<feature type="compositionally biased region" description="Polar residues" evidence="1">
    <location>
        <begin position="229"/>
        <end position="254"/>
    </location>
</feature>
<gene>
    <name evidence="2" type="ORF">TNCV_4647061</name>
</gene>
<feature type="compositionally biased region" description="Polar residues" evidence="1">
    <location>
        <begin position="109"/>
        <end position="120"/>
    </location>
</feature>
<feature type="region of interest" description="Disordered" evidence="1">
    <location>
        <begin position="846"/>
        <end position="869"/>
    </location>
</feature>
<name>A0A8X6T648_TRICX</name>
<dbReference type="Proteomes" id="UP000887159">
    <property type="component" value="Unassembled WGS sequence"/>
</dbReference>
<feature type="compositionally biased region" description="Polar residues" evidence="1">
    <location>
        <begin position="92"/>
        <end position="101"/>
    </location>
</feature>
<reference evidence="2" key="1">
    <citation type="submission" date="2020-08" db="EMBL/GenBank/DDBJ databases">
        <title>Multicomponent nature underlies the extraordinary mechanical properties of spider dragline silk.</title>
        <authorList>
            <person name="Kono N."/>
            <person name="Nakamura H."/>
            <person name="Mori M."/>
            <person name="Yoshida Y."/>
            <person name="Ohtoshi R."/>
            <person name="Malay A.D."/>
            <person name="Moran D.A.P."/>
            <person name="Tomita M."/>
            <person name="Numata K."/>
            <person name="Arakawa K."/>
        </authorList>
    </citation>
    <scope>NUCLEOTIDE SEQUENCE</scope>
</reference>
<feature type="region of interest" description="Disordered" evidence="1">
    <location>
        <begin position="676"/>
        <end position="825"/>
    </location>
</feature>
<feature type="compositionally biased region" description="Basic residues" evidence="1">
    <location>
        <begin position="1"/>
        <end position="39"/>
    </location>
</feature>
<feature type="compositionally biased region" description="Basic residues" evidence="1">
    <location>
        <begin position="707"/>
        <end position="718"/>
    </location>
</feature>
<evidence type="ECO:0000256" key="1">
    <source>
        <dbReference type="SAM" id="MobiDB-lite"/>
    </source>
</evidence>
<proteinExistence type="predicted"/>
<feature type="region of interest" description="Disordered" evidence="1">
    <location>
        <begin position="599"/>
        <end position="656"/>
    </location>
</feature>
<keyword evidence="3" id="KW-1185">Reference proteome</keyword>
<dbReference type="AlphaFoldDB" id="A0A8X6T648"/>